<dbReference type="Proteomes" id="UP000198767">
    <property type="component" value="Unassembled WGS sequence"/>
</dbReference>
<dbReference type="OrthoDB" id="9808437at2"/>
<dbReference type="STRING" id="1156985.SAMN04488118_103103"/>
<proteinExistence type="predicted"/>
<keyword evidence="3" id="KW-1185">Reference proteome</keyword>
<evidence type="ECO:0000313" key="3">
    <source>
        <dbReference type="Proteomes" id="UP000198767"/>
    </source>
</evidence>
<evidence type="ECO:0000313" key="2">
    <source>
        <dbReference type="EMBL" id="SCZ57581.1"/>
    </source>
</evidence>
<accession>A0A1G5Q866</accession>
<dbReference type="AlphaFoldDB" id="A0A1G5Q866"/>
<evidence type="ECO:0000259" key="1">
    <source>
        <dbReference type="Pfam" id="PF11706"/>
    </source>
</evidence>
<gene>
    <name evidence="2" type="ORF">SAMN04488118_103103</name>
</gene>
<dbReference type="EMBL" id="FMWG01000003">
    <property type="protein sequence ID" value="SCZ57581.1"/>
    <property type="molecule type" value="Genomic_DNA"/>
</dbReference>
<dbReference type="SUPFAM" id="SSF160904">
    <property type="entry name" value="Jann2411-like"/>
    <property type="match status" value="1"/>
</dbReference>
<dbReference type="InterPro" id="IPR010852">
    <property type="entry name" value="ABATE"/>
</dbReference>
<dbReference type="InterPro" id="IPR021005">
    <property type="entry name" value="Znf_CGNR"/>
</dbReference>
<sequence length="195" mass="21511">MKNSSAPFQFVGNDLVLDFVNTRPVLDGVEHDLITTPQNLAQWLHESSAPPTSTHWNESDFMSALHLRDALSLVLAALAAQSVPPPQAVQDVNAYLVDFTLNIQLNHSEAGYHIQPIQTEMSPRAFLAFLAKQAIDLVTAQDANRVRKCADLSCVLMFKDTSKSGRRRWCSMETCGNRNKVAAFRSQSKQASGLA</sequence>
<organism evidence="2 3">
    <name type="scientific">Epibacterium ulvae</name>
    <dbReference type="NCBI Taxonomy" id="1156985"/>
    <lineage>
        <taxon>Bacteria</taxon>
        <taxon>Pseudomonadati</taxon>
        <taxon>Pseudomonadota</taxon>
        <taxon>Alphaproteobacteria</taxon>
        <taxon>Rhodobacterales</taxon>
        <taxon>Roseobacteraceae</taxon>
        <taxon>Epibacterium</taxon>
    </lineage>
</organism>
<dbReference type="Pfam" id="PF11706">
    <property type="entry name" value="zf-CGNR"/>
    <property type="match status" value="1"/>
</dbReference>
<protein>
    <submittedName>
        <fullName evidence="2">Conserved protein containing a Zn-ribbon-like motif, possibly RNA-binding</fullName>
    </submittedName>
</protein>
<dbReference type="RefSeq" id="WP_090217123.1">
    <property type="nucleotide sequence ID" value="NZ_FMWG01000003.1"/>
</dbReference>
<dbReference type="Pfam" id="PF07336">
    <property type="entry name" value="ABATE"/>
    <property type="match status" value="1"/>
</dbReference>
<name>A0A1G5Q866_9RHOB</name>
<dbReference type="InterPro" id="IPR023286">
    <property type="entry name" value="ABATE_dom_sf"/>
</dbReference>
<dbReference type="PANTHER" id="PTHR35525">
    <property type="entry name" value="BLL6575 PROTEIN"/>
    <property type="match status" value="1"/>
</dbReference>
<reference evidence="2 3" key="1">
    <citation type="submission" date="2016-10" db="EMBL/GenBank/DDBJ databases">
        <authorList>
            <person name="de Groot N.N."/>
        </authorList>
    </citation>
    <scope>NUCLEOTIDE SEQUENCE [LARGE SCALE GENOMIC DNA]</scope>
    <source>
        <strain evidence="2 3">U95</strain>
    </source>
</reference>
<dbReference type="Gene3D" id="1.10.3300.10">
    <property type="entry name" value="Jann2411-like domain"/>
    <property type="match status" value="1"/>
</dbReference>
<dbReference type="PANTHER" id="PTHR35525:SF3">
    <property type="entry name" value="BLL6575 PROTEIN"/>
    <property type="match status" value="1"/>
</dbReference>
<feature type="domain" description="Zinc finger CGNR" evidence="1">
    <location>
        <begin position="145"/>
        <end position="186"/>
    </location>
</feature>